<dbReference type="PRINTS" id="PR00007">
    <property type="entry name" value="COMPLEMNTC1Q"/>
</dbReference>
<comment type="subcellular location">
    <subcellularLocation>
        <location evidence="1">Secreted</location>
    </subcellularLocation>
</comment>
<dbReference type="PROSITE" id="PS50871">
    <property type="entry name" value="C1Q"/>
    <property type="match status" value="1"/>
</dbReference>
<dbReference type="InterPro" id="IPR001073">
    <property type="entry name" value="C1q_dom"/>
</dbReference>
<name>A0A8B6GXF3_MYTGA</name>
<keyword evidence="6" id="KW-1185">Reference proteome</keyword>
<evidence type="ECO:0000256" key="3">
    <source>
        <dbReference type="ARBA" id="ARBA00022729"/>
    </source>
</evidence>
<evidence type="ECO:0000259" key="4">
    <source>
        <dbReference type="PROSITE" id="PS50871"/>
    </source>
</evidence>
<accession>A0A8B6GXF3</accession>
<dbReference type="OrthoDB" id="6100311at2759"/>
<feature type="domain" description="C1q" evidence="4">
    <location>
        <begin position="122"/>
        <end position="253"/>
    </location>
</feature>
<gene>
    <name evidence="5" type="ORF">MGAL_10B071225</name>
</gene>
<keyword evidence="3" id="KW-0732">Signal</keyword>
<dbReference type="Proteomes" id="UP000596742">
    <property type="component" value="Unassembled WGS sequence"/>
</dbReference>
<evidence type="ECO:0000313" key="6">
    <source>
        <dbReference type="Proteomes" id="UP000596742"/>
    </source>
</evidence>
<dbReference type="InterPro" id="IPR008983">
    <property type="entry name" value="Tumour_necrosis_fac-like_dom"/>
</dbReference>
<dbReference type="EMBL" id="UYJE01009145">
    <property type="protein sequence ID" value="VDI70495.1"/>
    <property type="molecule type" value="Genomic_DNA"/>
</dbReference>
<proteinExistence type="predicted"/>
<dbReference type="GO" id="GO:0005576">
    <property type="term" value="C:extracellular region"/>
    <property type="evidence" value="ECO:0007669"/>
    <property type="project" value="UniProtKB-SubCell"/>
</dbReference>
<evidence type="ECO:0000256" key="1">
    <source>
        <dbReference type="ARBA" id="ARBA00004613"/>
    </source>
</evidence>
<dbReference type="PANTHER" id="PTHR22923">
    <property type="entry name" value="CEREBELLIN-RELATED"/>
    <property type="match status" value="1"/>
</dbReference>
<organism evidence="5 6">
    <name type="scientific">Mytilus galloprovincialis</name>
    <name type="common">Mediterranean mussel</name>
    <dbReference type="NCBI Taxonomy" id="29158"/>
    <lineage>
        <taxon>Eukaryota</taxon>
        <taxon>Metazoa</taxon>
        <taxon>Spiralia</taxon>
        <taxon>Lophotrochozoa</taxon>
        <taxon>Mollusca</taxon>
        <taxon>Bivalvia</taxon>
        <taxon>Autobranchia</taxon>
        <taxon>Pteriomorphia</taxon>
        <taxon>Mytilida</taxon>
        <taxon>Mytiloidea</taxon>
        <taxon>Mytilidae</taxon>
        <taxon>Mytilinae</taxon>
        <taxon>Mytilus</taxon>
    </lineage>
</organism>
<reference evidence="5" key="1">
    <citation type="submission" date="2018-11" db="EMBL/GenBank/DDBJ databases">
        <authorList>
            <person name="Alioto T."/>
            <person name="Alioto T."/>
        </authorList>
    </citation>
    <scope>NUCLEOTIDE SEQUENCE</scope>
</reference>
<evidence type="ECO:0000256" key="2">
    <source>
        <dbReference type="ARBA" id="ARBA00022525"/>
    </source>
</evidence>
<comment type="caution">
    <text evidence="5">The sequence shown here is derived from an EMBL/GenBank/DDBJ whole genome shotgun (WGS) entry which is preliminary data.</text>
</comment>
<dbReference type="InterPro" id="IPR050822">
    <property type="entry name" value="Cerebellin_Synaptic_Org"/>
</dbReference>
<sequence length="253" mass="28572">MSKPVQKNLGPSYPDISLLKDSKSLGKDIKLQLLTDKWKDVHTFKFPTRILISESVIPVVDKYTSYIMNAVCVLKVALVMSVYVDKIFSGSCTPKLEKSLLEDLRSMTLKIQRGTEEGMNQPDENFSAFAASLTASKTLGSGEIIKFNKVWTNIDNDYNPRTGIYTAPKQGVYHFSCSVMSQYDKTLRDFLCKNSSRIVAVFTGYSDTNMATLNMVLELKKGDTVYIKQDGPQKYIYSESQSNYNMFSGYLIR</sequence>
<dbReference type="Gene3D" id="2.60.120.40">
    <property type="match status" value="1"/>
</dbReference>
<dbReference type="SUPFAM" id="SSF49842">
    <property type="entry name" value="TNF-like"/>
    <property type="match status" value="1"/>
</dbReference>
<keyword evidence="2" id="KW-0964">Secreted</keyword>
<dbReference type="PANTHER" id="PTHR22923:SF116">
    <property type="entry name" value="C1Q DOMAIN-CONTAINING PROTEIN"/>
    <property type="match status" value="1"/>
</dbReference>
<dbReference type="Pfam" id="PF00386">
    <property type="entry name" value="C1q"/>
    <property type="match status" value="1"/>
</dbReference>
<dbReference type="AlphaFoldDB" id="A0A8B6GXF3"/>
<evidence type="ECO:0000313" key="5">
    <source>
        <dbReference type="EMBL" id="VDI70495.1"/>
    </source>
</evidence>
<protein>
    <recommendedName>
        <fullName evidence="4">C1q domain-containing protein</fullName>
    </recommendedName>
</protein>
<dbReference type="SMART" id="SM00110">
    <property type="entry name" value="C1Q"/>
    <property type="match status" value="1"/>
</dbReference>